<dbReference type="OrthoDB" id="74360at2759"/>
<protein>
    <submittedName>
        <fullName evidence="2">Putative flavin-containing monooxygenase</fullName>
    </submittedName>
</protein>
<evidence type="ECO:0000313" key="2">
    <source>
        <dbReference type="EMBL" id="OCL07499.1"/>
    </source>
</evidence>
<gene>
    <name evidence="2" type="ORF">AOQ84DRAFT_222807</name>
</gene>
<keyword evidence="1" id="KW-0560">Oxidoreductase</keyword>
<evidence type="ECO:0000313" key="3">
    <source>
        <dbReference type="Proteomes" id="UP000250140"/>
    </source>
</evidence>
<dbReference type="PANTHER" id="PTHR43539">
    <property type="entry name" value="FLAVIN-BINDING MONOOXYGENASE-LIKE PROTEIN (AFU_ORTHOLOGUE AFUA_4G09220)"/>
    <property type="match status" value="1"/>
</dbReference>
<dbReference type="Pfam" id="PF13738">
    <property type="entry name" value="Pyr_redox_3"/>
    <property type="match status" value="1"/>
</dbReference>
<sequence length="603" mass="66321">MSFFLGPVARYCGVGGVLHQITRRSPSVKVADLPGSLPLANISDTVDCVAVAQKCLAYLSKPESNHFAADAIWRDILAFTGNFRTFYGSDRITSVWRQHCKKGTTFTVHPETAQVARFGPSIAWVQAAFEFDVSSEPARSCAGIVSLVPGDEDTWKIWMLRTWVENLQGCANVDTLRPRVPFAERKEEVGDFECVVVGAGQGGLSTAGRLEALGINYILLESNAAIGDNWRNRFDSATLHTPRNMAQLPFERTFTSETYSQWLSKDELADGYNKWVNKYGINVLTSTTLKAARWDDQLRIWTLTLRCGAEEKTMKTQHLVLCLGAGSQIPSVPSIPNRSAYSGEMLHSVAYKSSQNWTGKNAIIVGTGNTAHDVLEDMLSANLASITMVQRSPTYVIAQDRIVPLLEQLYNDTIPIELADRIDKTAPICIGSALTKLGLAAATAHEPCRYDDLERAGFKLDRSADIMDLLYIRLGGHHLDKGVSREIAAGKVRMKSDAEPVEFTSSGLIFSDGETINADVIIFCTGFVGNMREMAADIIGGEAADRLEDFWGLDSEGELRGAYKPLSYPGLWFMGGDCSMARFYSRFVALQIKACLEGQPFKS</sequence>
<reference evidence="2 3" key="1">
    <citation type="journal article" date="2016" name="Nat. Commun.">
        <title>Ectomycorrhizal ecology is imprinted in the genome of the dominant symbiotic fungus Cenococcum geophilum.</title>
        <authorList>
            <consortium name="DOE Joint Genome Institute"/>
            <person name="Peter M."/>
            <person name="Kohler A."/>
            <person name="Ohm R.A."/>
            <person name="Kuo A."/>
            <person name="Krutzmann J."/>
            <person name="Morin E."/>
            <person name="Arend M."/>
            <person name="Barry K.W."/>
            <person name="Binder M."/>
            <person name="Choi C."/>
            <person name="Clum A."/>
            <person name="Copeland A."/>
            <person name="Grisel N."/>
            <person name="Haridas S."/>
            <person name="Kipfer T."/>
            <person name="LaButti K."/>
            <person name="Lindquist E."/>
            <person name="Lipzen A."/>
            <person name="Maire R."/>
            <person name="Meier B."/>
            <person name="Mihaltcheva S."/>
            <person name="Molinier V."/>
            <person name="Murat C."/>
            <person name="Poggeler S."/>
            <person name="Quandt C.A."/>
            <person name="Sperisen C."/>
            <person name="Tritt A."/>
            <person name="Tisserant E."/>
            <person name="Crous P.W."/>
            <person name="Henrissat B."/>
            <person name="Nehls U."/>
            <person name="Egli S."/>
            <person name="Spatafora J.W."/>
            <person name="Grigoriev I.V."/>
            <person name="Martin F.M."/>
        </authorList>
    </citation>
    <scope>NUCLEOTIDE SEQUENCE [LARGE SCALE GENOMIC DNA]</scope>
    <source>
        <strain evidence="2 3">CBS 207.34</strain>
    </source>
</reference>
<keyword evidence="3" id="KW-1185">Reference proteome</keyword>
<name>A0A8E2JS42_9PEZI</name>
<dbReference type="InterPro" id="IPR036188">
    <property type="entry name" value="FAD/NAD-bd_sf"/>
</dbReference>
<dbReference type="SUPFAM" id="SSF51905">
    <property type="entry name" value="FAD/NAD(P)-binding domain"/>
    <property type="match status" value="1"/>
</dbReference>
<dbReference type="InterPro" id="IPR050982">
    <property type="entry name" value="Auxin_biosynth/cation_transpt"/>
</dbReference>
<dbReference type="EMBL" id="KV749854">
    <property type="protein sequence ID" value="OCL07499.1"/>
    <property type="molecule type" value="Genomic_DNA"/>
</dbReference>
<dbReference type="Proteomes" id="UP000250140">
    <property type="component" value="Unassembled WGS sequence"/>
</dbReference>
<dbReference type="AlphaFoldDB" id="A0A8E2JS42"/>
<dbReference type="PANTHER" id="PTHR43539:SF68">
    <property type="entry name" value="FLAVIN-BINDING MONOOXYGENASE-LIKE PROTEIN (AFU_ORTHOLOGUE AFUA_4G09220)"/>
    <property type="match status" value="1"/>
</dbReference>
<keyword evidence="2" id="KW-0503">Monooxygenase</keyword>
<accession>A0A8E2JS42</accession>
<evidence type="ECO:0000256" key="1">
    <source>
        <dbReference type="ARBA" id="ARBA00023002"/>
    </source>
</evidence>
<organism evidence="2 3">
    <name type="scientific">Glonium stellatum</name>
    <dbReference type="NCBI Taxonomy" id="574774"/>
    <lineage>
        <taxon>Eukaryota</taxon>
        <taxon>Fungi</taxon>
        <taxon>Dikarya</taxon>
        <taxon>Ascomycota</taxon>
        <taxon>Pezizomycotina</taxon>
        <taxon>Dothideomycetes</taxon>
        <taxon>Pleosporomycetidae</taxon>
        <taxon>Gloniales</taxon>
        <taxon>Gloniaceae</taxon>
        <taxon>Glonium</taxon>
    </lineage>
</organism>
<dbReference type="GO" id="GO:0004497">
    <property type="term" value="F:monooxygenase activity"/>
    <property type="evidence" value="ECO:0007669"/>
    <property type="project" value="UniProtKB-KW"/>
</dbReference>
<proteinExistence type="predicted"/>
<dbReference type="GO" id="GO:0050660">
    <property type="term" value="F:flavin adenine dinucleotide binding"/>
    <property type="evidence" value="ECO:0007669"/>
    <property type="project" value="TreeGrafter"/>
</dbReference>
<dbReference type="Gene3D" id="3.50.50.60">
    <property type="entry name" value="FAD/NAD(P)-binding domain"/>
    <property type="match status" value="2"/>
</dbReference>